<feature type="signal peptide" evidence="3">
    <location>
        <begin position="1"/>
        <end position="19"/>
    </location>
</feature>
<dbReference type="Proteomes" id="UP001148018">
    <property type="component" value="Unassembled WGS sequence"/>
</dbReference>
<sequence>MFIRALTLWMVHVFMLCSGANLKIGIPENYDGIFPWYLSKLPSLDTNYSELQIRGDDEGIFGVDAAFLYALKPLDREKQPSYSLQVRLMSSYSLQVRLMSSYSLQVRLMSSYSLQVRLMSSYSLQVRLMSS</sequence>
<dbReference type="GO" id="GO:0005509">
    <property type="term" value="F:calcium ion binding"/>
    <property type="evidence" value="ECO:0007669"/>
    <property type="project" value="InterPro"/>
</dbReference>
<evidence type="ECO:0000256" key="3">
    <source>
        <dbReference type="SAM" id="SignalP"/>
    </source>
</evidence>
<protein>
    <submittedName>
        <fullName evidence="4">Uncharacterized protein</fullName>
    </submittedName>
</protein>
<dbReference type="GO" id="GO:0016020">
    <property type="term" value="C:membrane"/>
    <property type="evidence" value="ECO:0007669"/>
    <property type="project" value="UniProtKB-SubCell"/>
</dbReference>
<keyword evidence="3" id="KW-0732">Signal</keyword>
<organism evidence="4 5">
    <name type="scientific">Muraenolepis orangiensis</name>
    <name type="common">Patagonian moray cod</name>
    <dbReference type="NCBI Taxonomy" id="630683"/>
    <lineage>
        <taxon>Eukaryota</taxon>
        <taxon>Metazoa</taxon>
        <taxon>Chordata</taxon>
        <taxon>Craniata</taxon>
        <taxon>Vertebrata</taxon>
        <taxon>Euteleostomi</taxon>
        <taxon>Actinopterygii</taxon>
        <taxon>Neopterygii</taxon>
        <taxon>Teleostei</taxon>
        <taxon>Neoteleostei</taxon>
        <taxon>Acanthomorphata</taxon>
        <taxon>Zeiogadaria</taxon>
        <taxon>Gadariae</taxon>
        <taxon>Gadiformes</taxon>
        <taxon>Muraenolepidoidei</taxon>
        <taxon>Muraenolepididae</taxon>
        <taxon>Muraenolepis</taxon>
    </lineage>
</organism>
<name>A0A9Q0ICK4_9TELE</name>
<feature type="chain" id="PRO_5040310839" evidence="3">
    <location>
        <begin position="20"/>
        <end position="131"/>
    </location>
</feature>
<evidence type="ECO:0000313" key="4">
    <source>
        <dbReference type="EMBL" id="KAJ3593515.1"/>
    </source>
</evidence>
<gene>
    <name evidence="4" type="ORF">NHX12_005849</name>
</gene>
<comment type="caution">
    <text evidence="4">The sequence shown here is derived from an EMBL/GenBank/DDBJ whole genome shotgun (WGS) entry which is preliminary data.</text>
</comment>
<dbReference type="AlphaFoldDB" id="A0A9Q0ICK4"/>
<evidence type="ECO:0000256" key="2">
    <source>
        <dbReference type="ARBA" id="ARBA00023136"/>
    </source>
</evidence>
<reference evidence="4" key="1">
    <citation type="submission" date="2022-07" db="EMBL/GenBank/DDBJ databases">
        <title>Chromosome-level genome of Muraenolepis orangiensis.</title>
        <authorList>
            <person name="Kim J."/>
        </authorList>
    </citation>
    <scope>NUCLEOTIDE SEQUENCE</scope>
    <source>
        <strain evidence="4">KU_S4_2022</strain>
        <tissue evidence="4">Muscle</tissue>
    </source>
</reference>
<dbReference type="CDD" id="cd11304">
    <property type="entry name" value="Cadherin_repeat"/>
    <property type="match status" value="1"/>
</dbReference>
<dbReference type="InterPro" id="IPR015919">
    <property type="entry name" value="Cadherin-like_sf"/>
</dbReference>
<keyword evidence="5" id="KW-1185">Reference proteome</keyword>
<keyword evidence="2" id="KW-0472">Membrane</keyword>
<evidence type="ECO:0000313" key="5">
    <source>
        <dbReference type="Proteomes" id="UP001148018"/>
    </source>
</evidence>
<accession>A0A9Q0ICK4</accession>
<evidence type="ECO:0000256" key="1">
    <source>
        <dbReference type="ARBA" id="ARBA00004370"/>
    </source>
</evidence>
<dbReference type="SUPFAM" id="SSF49313">
    <property type="entry name" value="Cadherin-like"/>
    <property type="match status" value="1"/>
</dbReference>
<comment type="subcellular location">
    <subcellularLocation>
        <location evidence="1">Membrane</location>
    </subcellularLocation>
</comment>
<proteinExistence type="predicted"/>
<dbReference type="EMBL" id="JANIIK010000112">
    <property type="protein sequence ID" value="KAJ3593515.1"/>
    <property type="molecule type" value="Genomic_DNA"/>
</dbReference>